<dbReference type="SUPFAM" id="SSF57802">
    <property type="entry name" value="Rubredoxin-like"/>
    <property type="match status" value="1"/>
</dbReference>
<accession>V4GWN4</accession>
<dbReference type="Proteomes" id="UP000017840">
    <property type="component" value="Unassembled WGS sequence"/>
</dbReference>
<dbReference type="Pfam" id="PF23458">
    <property type="entry name" value="DUF7130"/>
    <property type="match status" value="1"/>
</dbReference>
<dbReference type="EMBL" id="ASGZ01000008">
    <property type="protein sequence ID" value="ESP89581.1"/>
    <property type="molecule type" value="Genomic_DNA"/>
</dbReference>
<proteinExistence type="predicted"/>
<sequence>MVGDSGEDPDDVSDEEFEELDLGETVYDDDGNELGTIRGFDDAGFYVTMREGYEALSVEHARTGHEFGEGYLMWRCSECGEMGELDDELPEECPNCGAPKEDLYYWTED</sequence>
<protein>
    <recommendedName>
        <fullName evidence="1">DUF7130 domain-containing protein</fullName>
    </recommendedName>
</protein>
<dbReference type="Gene3D" id="2.20.28.10">
    <property type="match status" value="1"/>
</dbReference>
<organism evidence="2 3">
    <name type="scientific">Candidatus Halobonum tyrrellensis G22</name>
    <dbReference type="NCBI Taxonomy" id="1324957"/>
    <lineage>
        <taxon>Archaea</taxon>
        <taxon>Methanobacteriati</taxon>
        <taxon>Methanobacteriota</taxon>
        <taxon>Stenosarchaea group</taxon>
        <taxon>Halobacteria</taxon>
        <taxon>Halobacteriales</taxon>
        <taxon>Haloferacaceae</taxon>
        <taxon>Candidatus Halobonum</taxon>
    </lineage>
</organism>
<name>V4GWN4_9EURY</name>
<evidence type="ECO:0000259" key="1">
    <source>
        <dbReference type="Pfam" id="PF23458"/>
    </source>
</evidence>
<evidence type="ECO:0000313" key="2">
    <source>
        <dbReference type="EMBL" id="ESP89581.1"/>
    </source>
</evidence>
<dbReference type="eggNOG" id="arCOG07989">
    <property type="taxonomic scope" value="Archaea"/>
</dbReference>
<dbReference type="STRING" id="1324957.K933_03455"/>
<dbReference type="AlphaFoldDB" id="V4GWN4"/>
<comment type="caution">
    <text evidence="2">The sequence shown here is derived from an EMBL/GenBank/DDBJ whole genome shotgun (WGS) entry which is preliminary data.</text>
</comment>
<dbReference type="RefSeq" id="WP_023393282.1">
    <property type="nucleotide sequence ID" value="NZ_ASGZ01000008.1"/>
</dbReference>
<feature type="domain" description="DUF7130" evidence="1">
    <location>
        <begin position="22"/>
        <end position="109"/>
    </location>
</feature>
<keyword evidence="3" id="KW-1185">Reference proteome</keyword>
<evidence type="ECO:0000313" key="3">
    <source>
        <dbReference type="Proteomes" id="UP000017840"/>
    </source>
</evidence>
<gene>
    <name evidence="2" type="ORF">K933_03455</name>
</gene>
<reference evidence="2 3" key="1">
    <citation type="journal article" date="2013" name="Genome Announc.">
        <title>Draft Genome Sequence of 'Candidatus Halobonum tyrrellensis' Strain G22, Isolated from the Hypersaline Waters of Lake Tyrrell, Australia.</title>
        <authorList>
            <person name="Ugalde J.A."/>
            <person name="Narasingarao P."/>
            <person name="Kuo S."/>
            <person name="Podell S."/>
            <person name="Allen E.E."/>
        </authorList>
    </citation>
    <scope>NUCLEOTIDE SEQUENCE [LARGE SCALE GENOMIC DNA]</scope>
    <source>
        <strain evidence="2 3">G22</strain>
    </source>
</reference>
<dbReference type="InterPro" id="IPR055554">
    <property type="entry name" value="DUF7130"/>
</dbReference>